<protein>
    <recommendedName>
        <fullName evidence="1">DUF5753 domain-containing protein</fullName>
    </recommendedName>
</protein>
<comment type="caution">
    <text evidence="2">The sequence shown here is derived from an EMBL/GenBank/DDBJ whole genome shotgun (WGS) entry which is preliminary data.</text>
</comment>
<proteinExistence type="predicted"/>
<dbReference type="EMBL" id="JACHJL010000001">
    <property type="protein sequence ID" value="MBB5933201.1"/>
    <property type="molecule type" value="Genomic_DNA"/>
</dbReference>
<dbReference type="AlphaFoldDB" id="A0A7W9Q4D2"/>
<keyword evidence="3" id="KW-1185">Reference proteome</keyword>
<dbReference type="InterPro" id="IPR043917">
    <property type="entry name" value="DUF5753"/>
</dbReference>
<dbReference type="Proteomes" id="UP000588098">
    <property type="component" value="Unassembled WGS sequence"/>
</dbReference>
<accession>A0A7W9Q4D2</accession>
<dbReference type="Pfam" id="PF19054">
    <property type="entry name" value="DUF5753"/>
    <property type="match status" value="1"/>
</dbReference>
<reference evidence="2 3" key="1">
    <citation type="submission" date="2020-08" db="EMBL/GenBank/DDBJ databases">
        <title>Genomic Encyclopedia of Type Strains, Phase III (KMG-III): the genomes of soil and plant-associated and newly described type strains.</title>
        <authorList>
            <person name="Whitman W."/>
        </authorList>
    </citation>
    <scope>NUCLEOTIDE SEQUENCE [LARGE SCALE GENOMIC DNA]</scope>
    <source>
        <strain evidence="2 3">CECT 8305</strain>
    </source>
</reference>
<name>A0A7W9Q4D2_9ACTN</name>
<organism evidence="2 3">
    <name type="scientific">Streptomyces zagrosensis</name>
    <dbReference type="NCBI Taxonomy" id="1042984"/>
    <lineage>
        <taxon>Bacteria</taxon>
        <taxon>Bacillati</taxon>
        <taxon>Actinomycetota</taxon>
        <taxon>Actinomycetes</taxon>
        <taxon>Kitasatosporales</taxon>
        <taxon>Streptomycetaceae</taxon>
        <taxon>Streptomyces</taxon>
    </lineage>
</organism>
<evidence type="ECO:0000313" key="3">
    <source>
        <dbReference type="Proteomes" id="UP000588098"/>
    </source>
</evidence>
<sequence length="254" mass="28293">MTELAHRCAWHHSKTSRIENARTSPSTKDIRLWCQACDAPEEVEGLLSKVLAAESMYTEWRHQVRSGMAHLQGSSTSLFQRTKLFRVYSSILVPGFLQTQGYASALLSAIADFREIPVNDGSAAGAARIERSRIMHEASRRFVLLVEESALRHQIGDSEAMAAQLGHLLTAGALPTVSLGVIPHATQQRDQWPVETFHMYDDKIVSVELLSARVRITQPAEVELYLRAFERLRSMAVYGAEARALVVRAIAALR</sequence>
<evidence type="ECO:0000259" key="1">
    <source>
        <dbReference type="Pfam" id="PF19054"/>
    </source>
</evidence>
<dbReference type="Pfam" id="PF13560">
    <property type="entry name" value="HTH_31"/>
    <property type="match status" value="1"/>
</dbReference>
<evidence type="ECO:0000313" key="2">
    <source>
        <dbReference type="EMBL" id="MBB5933201.1"/>
    </source>
</evidence>
<gene>
    <name evidence="2" type="ORF">FHS42_000219</name>
</gene>
<feature type="domain" description="DUF5753" evidence="1">
    <location>
        <begin position="85"/>
        <end position="246"/>
    </location>
</feature>